<sequence>MQLCSSSLIPARTIRSKASMTTRKEALSRLARLVVATRSEIRAGLQNVEKDLRESVHGLDIWVTGARISLGQIDEDAWEYGMLNFDGNNLRILLSDTLEDARALGTPQEGMMTVRYISDFKDDAKLIKLAAPESIDSLWLALEQKIREKLGEAKSAARLLSEFSEEQSESIHTDLAGLMEGDYFEKQWADARLAIDVDASDSLTRTTQFLESVCRHYLSERKIPFGSRKTISEFINAVVDDFPPLQMPDGTDHSKDIKSLLGGVKSIAQGTGALRTHLGTAHGGNKSADADVARLSNNLAGAVAIYILQKLKVHLTPC</sequence>
<evidence type="ECO:0000313" key="2">
    <source>
        <dbReference type="EMBL" id="OCX25906.1"/>
    </source>
</evidence>
<dbReference type="EMBL" id="MDEN01000039">
    <property type="protein sequence ID" value="OCX25906.1"/>
    <property type="molecule type" value="Genomic_DNA"/>
</dbReference>
<protein>
    <recommendedName>
        <fullName evidence="1">Abortive infection protein-like C-terminal domain-containing protein</fullName>
    </recommendedName>
</protein>
<dbReference type="Proteomes" id="UP000095143">
    <property type="component" value="Unassembled WGS sequence"/>
</dbReference>
<dbReference type="AlphaFoldDB" id="A0A1C2EG41"/>
<dbReference type="OrthoDB" id="7021751at2"/>
<dbReference type="InterPro" id="IPR026001">
    <property type="entry name" value="Abi-like_C"/>
</dbReference>
<evidence type="ECO:0000259" key="1">
    <source>
        <dbReference type="Pfam" id="PF14355"/>
    </source>
</evidence>
<evidence type="ECO:0000313" key="3">
    <source>
        <dbReference type="Proteomes" id="UP000095143"/>
    </source>
</evidence>
<gene>
    <name evidence="2" type="ORF">BBI10_00355</name>
</gene>
<dbReference type="Pfam" id="PF14355">
    <property type="entry name" value="Abi_C"/>
    <property type="match status" value="1"/>
</dbReference>
<reference evidence="2 3" key="1">
    <citation type="submission" date="2016-08" db="EMBL/GenBank/DDBJ databases">
        <title>Whole genome sequence of Pseudomonas graminis strain UASWS1507, a potential biological control agent for agriculture.</title>
        <authorList>
            <person name="Crovadore J."/>
            <person name="Calmin G."/>
            <person name="Chablais R."/>
            <person name="Cochard B."/>
            <person name="Lefort F."/>
        </authorList>
    </citation>
    <scope>NUCLEOTIDE SEQUENCE [LARGE SCALE GENOMIC DNA]</scope>
    <source>
        <strain evidence="2 3">UASWS1507</strain>
    </source>
</reference>
<feature type="domain" description="Abortive infection protein-like C-terminal" evidence="1">
    <location>
        <begin position="245"/>
        <end position="308"/>
    </location>
</feature>
<organism evidence="2 3">
    <name type="scientific">Pseudomonas graminis</name>
    <dbReference type="NCBI Taxonomy" id="158627"/>
    <lineage>
        <taxon>Bacteria</taxon>
        <taxon>Pseudomonadati</taxon>
        <taxon>Pseudomonadota</taxon>
        <taxon>Gammaproteobacteria</taxon>
        <taxon>Pseudomonadales</taxon>
        <taxon>Pseudomonadaceae</taxon>
        <taxon>Pseudomonas</taxon>
    </lineage>
</organism>
<comment type="caution">
    <text evidence="2">The sequence shown here is derived from an EMBL/GenBank/DDBJ whole genome shotgun (WGS) entry which is preliminary data.</text>
</comment>
<name>A0A1C2EG41_9PSED</name>
<accession>A0A1C2EG41</accession>
<proteinExistence type="predicted"/>